<evidence type="ECO:0000256" key="5">
    <source>
        <dbReference type="ARBA" id="ARBA00022801"/>
    </source>
</evidence>
<reference evidence="14" key="1">
    <citation type="journal article" date="2019" name="Int. J. Syst. Evol. Microbiol.">
        <title>The Global Catalogue of Microorganisms (GCM) 10K type strain sequencing project: providing services to taxonomists for standard genome sequencing and annotation.</title>
        <authorList>
            <consortium name="The Broad Institute Genomics Platform"/>
            <consortium name="The Broad Institute Genome Sequencing Center for Infectious Disease"/>
            <person name="Wu L."/>
            <person name="Ma J."/>
        </authorList>
    </citation>
    <scope>NUCLEOTIDE SEQUENCE [LARGE SCALE GENOMIC DNA]</scope>
    <source>
        <strain evidence="14">CGMCC 1.15790</strain>
    </source>
</reference>
<evidence type="ECO:0000256" key="8">
    <source>
        <dbReference type="ARBA" id="ARBA00023211"/>
    </source>
</evidence>
<dbReference type="RefSeq" id="WP_270897160.1">
    <property type="nucleotide sequence ID" value="NZ_JBHSPF010000059.1"/>
</dbReference>
<keyword evidence="7" id="KW-0546">Nucleotide metabolism</keyword>
<dbReference type="InterPro" id="IPR026533">
    <property type="entry name" value="NTPase/PRRC1"/>
</dbReference>
<dbReference type="NCBIfam" id="NF002850">
    <property type="entry name" value="PRK03114.1"/>
    <property type="match status" value="1"/>
</dbReference>
<proteinExistence type="predicted"/>
<dbReference type="SUPFAM" id="SSF52972">
    <property type="entry name" value="ITPase-like"/>
    <property type="match status" value="1"/>
</dbReference>
<keyword evidence="5" id="KW-0378">Hydrolase</keyword>
<comment type="cofactor">
    <cofactor evidence="1">
        <name>Mn(2+)</name>
        <dbReference type="ChEBI" id="CHEBI:29035"/>
    </cofactor>
</comment>
<evidence type="ECO:0000256" key="11">
    <source>
        <dbReference type="ARBA" id="ARBA00048781"/>
    </source>
</evidence>
<evidence type="ECO:0000256" key="6">
    <source>
        <dbReference type="ARBA" id="ARBA00022842"/>
    </source>
</evidence>
<evidence type="ECO:0000256" key="4">
    <source>
        <dbReference type="ARBA" id="ARBA00022741"/>
    </source>
</evidence>
<organism evidence="13 14">
    <name type="scientific">Aliibacillus thermotolerans</name>
    <dbReference type="NCBI Taxonomy" id="1834418"/>
    <lineage>
        <taxon>Bacteria</taxon>
        <taxon>Bacillati</taxon>
        <taxon>Bacillota</taxon>
        <taxon>Bacilli</taxon>
        <taxon>Bacillales</taxon>
        <taxon>Bacillaceae</taxon>
        <taxon>Aliibacillus</taxon>
    </lineage>
</organism>
<comment type="catalytic activity">
    <reaction evidence="10">
        <text>ITP + H2O = IDP + phosphate + H(+)</text>
        <dbReference type="Rhea" id="RHEA:28330"/>
        <dbReference type="ChEBI" id="CHEBI:15377"/>
        <dbReference type="ChEBI" id="CHEBI:15378"/>
        <dbReference type="ChEBI" id="CHEBI:43474"/>
        <dbReference type="ChEBI" id="CHEBI:58280"/>
        <dbReference type="ChEBI" id="CHEBI:61402"/>
        <dbReference type="EC" id="3.6.1.73"/>
    </reaction>
</comment>
<gene>
    <name evidence="13" type="ORF">ACFPTR_11280</name>
</gene>
<keyword evidence="4" id="KW-0547">Nucleotide-binding</keyword>
<comment type="cofactor">
    <cofactor evidence="2">
        <name>Mg(2+)</name>
        <dbReference type="ChEBI" id="CHEBI:18420"/>
    </cofactor>
</comment>
<feature type="domain" description="Non-canonical purine NTP phosphatase/PRRC1" evidence="12">
    <location>
        <begin position="9"/>
        <end position="159"/>
    </location>
</feature>
<evidence type="ECO:0000256" key="9">
    <source>
        <dbReference type="ARBA" id="ARBA00038901"/>
    </source>
</evidence>
<evidence type="ECO:0000256" key="2">
    <source>
        <dbReference type="ARBA" id="ARBA00001946"/>
    </source>
</evidence>
<accession>A0ABW0U9C0</accession>
<comment type="catalytic activity">
    <reaction evidence="11">
        <text>XTP + H2O = XDP + phosphate + H(+)</text>
        <dbReference type="Rhea" id="RHEA:28406"/>
        <dbReference type="ChEBI" id="CHEBI:15377"/>
        <dbReference type="ChEBI" id="CHEBI:15378"/>
        <dbReference type="ChEBI" id="CHEBI:43474"/>
        <dbReference type="ChEBI" id="CHEBI:59884"/>
        <dbReference type="ChEBI" id="CHEBI:61314"/>
        <dbReference type="EC" id="3.6.1.73"/>
    </reaction>
</comment>
<dbReference type="Proteomes" id="UP001596143">
    <property type="component" value="Unassembled WGS sequence"/>
</dbReference>
<evidence type="ECO:0000256" key="1">
    <source>
        <dbReference type="ARBA" id="ARBA00001936"/>
    </source>
</evidence>
<keyword evidence="8" id="KW-0464">Manganese</keyword>
<protein>
    <recommendedName>
        <fullName evidence="9">inosine/xanthosine triphosphatase</fullName>
        <ecNumber evidence="9">3.6.1.73</ecNumber>
    </recommendedName>
</protein>
<name>A0ABW0U9C0_9BACI</name>
<dbReference type="PANTHER" id="PTHR34699">
    <property type="match status" value="1"/>
</dbReference>
<evidence type="ECO:0000313" key="13">
    <source>
        <dbReference type="EMBL" id="MFC5629435.1"/>
    </source>
</evidence>
<keyword evidence="14" id="KW-1185">Reference proteome</keyword>
<evidence type="ECO:0000256" key="10">
    <source>
        <dbReference type="ARBA" id="ARBA00048174"/>
    </source>
</evidence>
<keyword evidence="6" id="KW-0460">Magnesium</keyword>
<dbReference type="Gene3D" id="3.90.950.10">
    <property type="match status" value="1"/>
</dbReference>
<dbReference type="EC" id="3.6.1.73" evidence="9"/>
<evidence type="ECO:0000313" key="14">
    <source>
        <dbReference type="Proteomes" id="UP001596143"/>
    </source>
</evidence>
<sequence>MKTIKVGIGSTNQAKIDAVTSVFSYPKYHVQSFSVPSSVSSQPFSEEETKRGAIHRAREVLEKGMSIGVGLEGGVVPMDDGLYVCNWGALKTVTGEEMTAGGAKIRLPKEIAVQLYEGEELGRVMERYTKKKGIRHKEGAIGVFTAGHVDRANLFQHIVQLLYGQYQFCGMDKEDRNK</sequence>
<evidence type="ECO:0000259" key="12">
    <source>
        <dbReference type="Pfam" id="PF01931"/>
    </source>
</evidence>
<evidence type="ECO:0000256" key="3">
    <source>
        <dbReference type="ARBA" id="ARBA00022723"/>
    </source>
</evidence>
<dbReference type="InterPro" id="IPR050299">
    <property type="entry name" value="YjjX_NTPase"/>
</dbReference>
<keyword evidence="3" id="KW-0479">Metal-binding</keyword>
<dbReference type="Pfam" id="PF01931">
    <property type="entry name" value="NTPase_I-T"/>
    <property type="match status" value="1"/>
</dbReference>
<comment type="caution">
    <text evidence="13">The sequence shown here is derived from an EMBL/GenBank/DDBJ whole genome shotgun (WGS) entry which is preliminary data.</text>
</comment>
<dbReference type="InterPro" id="IPR029001">
    <property type="entry name" value="ITPase-like_fam"/>
</dbReference>
<dbReference type="EMBL" id="JBHSPF010000059">
    <property type="protein sequence ID" value="MFC5629435.1"/>
    <property type="molecule type" value="Genomic_DNA"/>
</dbReference>
<dbReference type="PANTHER" id="PTHR34699:SF2">
    <property type="entry name" value="NON-CANONICAL PURINE NTP PHOSPHATASE_PRRC1 DOMAIN-CONTAINING PROTEIN"/>
    <property type="match status" value="1"/>
</dbReference>
<evidence type="ECO:0000256" key="7">
    <source>
        <dbReference type="ARBA" id="ARBA00023080"/>
    </source>
</evidence>